<dbReference type="Gene3D" id="3.40.50.300">
    <property type="entry name" value="P-loop containing nucleotide triphosphate hydrolases"/>
    <property type="match status" value="1"/>
</dbReference>
<dbReference type="InterPro" id="IPR027417">
    <property type="entry name" value="P-loop_NTPase"/>
</dbReference>
<dbReference type="CDD" id="cd03230">
    <property type="entry name" value="ABC_DR_subfamily_A"/>
    <property type="match status" value="1"/>
</dbReference>
<dbReference type="PROSITE" id="PS50893">
    <property type="entry name" value="ABC_TRANSPORTER_2"/>
    <property type="match status" value="1"/>
</dbReference>
<evidence type="ECO:0000256" key="1">
    <source>
        <dbReference type="ARBA" id="ARBA00005417"/>
    </source>
</evidence>
<gene>
    <name evidence="6" type="ORF">ACFSKK_01720</name>
</gene>
<sequence length="236" mass="26460">MIYIKADNIKKSYGKRKVVNGITLEIEKNEILAVIGPNGAGKSTTIEMIVGLRKADQGNVRYWDEKYKTQIGVQFQSVPFFPGLTALENLQLFAAFYKKQLSKEETMELLTQCGLADCSHTDASRLSGGQQKRLAIAAALVHDPTIVFLDEPSASLDPRSRLEIHQIIRSLHKKGKTVVFSSHDMDEVVKLATRIIMIDQGQIIAEGDALYLCEKYKVTNLDQLYLKLTSKEEVAW</sequence>
<dbReference type="InterPro" id="IPR003593">
    <property type="entry name" value="AAA+_ATPase"/>
</dbReference>
<dbReference type="SUPFAM" id="SSF52540">
    <property type="entry name" value="P-loop containing nucleoside triphosphate hydrolases"/>
    <property type="match status" value="1"/>
</dbReference>
<dbReference type="InterPro" id="IPR017871">
    <property type="entry name" value="ABC_transporter-like_CS"/>
</dbReference>
<evidence type="ECO:0000313" key="6">
    <source>
        <dbReference type="EMBL" id="MFD2212425.1"/>
    </source>
</evidence>
<dbReference type="RefSeq" id="WP_379049717.1">
    <property type="nucleotide sequence ID" value="NZ_JBHUIK010000001.1"/>
</dbReference>
<accession>A0ABW5BUB7</accession>
<dbReference type="InterPro" id="IPR003439">
    <property type="entry name" value="ABC_transporter-like_ATP-bd"/>
</dbReference>
<keyword evidence="7" id="KW-1185">Reference proteome</keyword>
<dbReference type="Pfam" id="PF00005">
    <property type="entry name" value="ABC_tran"/>
    <property type="match status" value="1"/>
</dbReference>
<dbReference type="SMART" id="SM00382">
    <property type="entry name" value="AAA"/>
    <property type="match status" value="1"/>
</dbReference>
<dbReference type="Proteomes" id="UP001597318">
    <property type="component" value="Unassembled WGS sequence"/>
</dbReference>
<name>A0ABW5BUB7_9BACI</name>
<dbReference type="PROSITE" id="PS00211">
    <property type="entry name" value="ABC_TRANSPORTER_1"/>
    <property type="match status" value="1"/>
</dbReference>
<dbReference type="PANTHER" id="PTHR42711">
    <property type="entry name" value="ABC TRANSPORTER ATP-BINDING PROTEIN"/>
    <property type="match status" value="1"/>
</dbReference>
<dbReference type="InterPro" id="IPR050763">
    <property type="entry name" value="ABC_transporter_ATP-binding"/>
</dbReference>
<evidence type="ECO:0000256" key="4">
    <source>
        <dbReference type="ARBA" id="ARBA00022840"/>
    </source>
</evidence>
<comment type="similarity">
    <text evidence="1">Belongs to the ABC transporter superfamily.</text>
</comment>
<organism evidence="6 7">
    <name type="scientific">Metabacillus endolithicus</name>
    <dbReference type="NCBI Taxonomy" id="1535204"/>
    <lineage>
        <taxon>Bacteria</taxon>
        <taxon>Bacillati</taxon>
        <taxon>Bacillota</taxon>
        <taxon>Bacilli</taxon>
        <taxon>Bacillales</taxon>
        <taxon>Bacillaceae</taxon>
        <taxon>Metabacillus</taxon>
    </lineage>
</organism>
<dbReference type="GO" id="GO:0005524">
    <property type="term" value="F:ATP binding"/>
    <property type="evidence" value="ECO:0007669"/>
    <property type="project" value="UniProtKB-KW"/>
</dbReference>
<feature type="domain" description="ABC transporter" evidence="5">
    <location>
        <begin position="4"/>
        <end position="225"/>
    </location>
</feature>
<reference evidence="7" key="1">
    <citation type="journal article" date="2019" name="Int. J. Syst. Evol. Microbiol.">
        <title>The Global Catalogue of Microorganisms (GCM) 10K type strain sequencing project: providing services to taxonomists for standard genome sequencing and annotation.</title>
        <authorList>
            <consortium name="The Broad Institute Genomics Platform"/>
            <consortium name="The Broad Institute Genome Sequencing Center for Infectious Disease"/>
            <person name="Wu L."/>
            <person name="Ma J."/>
        </authorList>
    </citation>
    <scope>NUCLEOTIDE SEQUENCE [LARGE SCALE GENOMIC DNA]</scope>
    <source>
        <strain evidence="7">CGMCC 1.15474</strain>
    </source>
</reference>
<comment type="caution">
    <text evidence="6">The sequence shown here is derived from an EMBL/GenBank/DDBJ whole genome shotgun (WGS) entry which is preliminary data.</text>
</comment>
<dbReference type="PANTHER" id="PTHR42711:SF5">
    <property type="entry name" value="ABC TRANSPORTER ATP-BINDING PROTEIN NATA"/>
    <property type="match status" value="1"/>
</dbReference>
<keyword evidence="2" id="KW-0813">Transport</keyword>
<evidence type="ECO:0000259" key="5">
    <source>
        <dbReference type="PROSITE" id="PS50893"/>
    </source>
</evidence>
<dbReference type="EMBL" id="JBHUIK010000001">
    <property type="protein sequence ID" value="MFD2212425.1"/>
    <property type="molecule type" value="Genomic_DNA"/>
</dbReference>
<evidence type="ECO:0000256" key="2">
    <source>
        <dbReference type="ARBA" id="ARBA00022448"/>
    </source>
</evidence>
<protein>
    <submittedName>
        <fullName evidence="6">ABC transporter ATP-binding protein</fullName>
    </submittedName>
</protein>
<keyword evidence="3" id="KW-0547">Nucleotide-binding</keyword>
<keyword evidence="4 6" id="KW-0067">ATP-binding</keyword>
<evidence type="ECO:0000313" key="7">
    <source>
        <dbReference type="Proteomes" id="UP001597318"/>
    </source>
</evidence>
<evidence type="ECO:0000256" key="3">
    <source>
        <dbReference type="ARBA" id="ARBA00022741"/>
    </source>
</evidence>
<proteinExistence type="inferred from homology"/>